<dbReference type="InterPro" id="IPR011640">
    <property type="entry name" value="Fe2_transport_prot_B_C"/>
</dbReference>
<feature type="binding site" evidence="12">
    <location>
        <position position="45"/>
    </location>
    <ligand>
        <name>Mg(2+)</name>
        <dbReference type="ChEBI" id="CHEBI:18420"/>
        <label>2</label>
    </ligand>
</feature>
<feature type="binding site" evidence="11">
    <location>
        <begin position="31"/>
        <end position="38"/>
    </location>
    <ligand>
        <name>GTP</name>
        <dbReference type="ChEBI" id="CHEBI:37565"/>
        <label>1</label>
    </ligand>
</feature>
<dbReference type="InterPro" id="IPR050860">
    <property type="entry name" value="FeoB_GTPase"/>
</dbReference>
<dbReference type="RefSeq" id="WP_117545039.1">
    <property type="nucleotide sequence ID" value="NZ_JBKUNB010000030.1"/>
</dbReference>
<dbReference type="EMBL" id="QVLV01000012">
    <property type="protein sequence ID" value="RGE58276.1"/>
    <property type="molecule type" value="Genomic_DNA"/>
</dbReference>
<keyword evidence="16" id="KW-1185">Reference proteome</keyword>
<evidence type="ECO:0000256" key="1">
    <source>
        <dbReference type="ARBA" id="ARBA00003926"/>
    </source>
</evidence>
<evidence type="ECO:0000256" key="12">
    <source>
        <dbReference type="PIRSR" id="PIRSR603373-2"/>
    </source>
</evidence>
<comment type="subcellular location">
    <subcellularLocation>
        <location evidence="2 13">Cell membrane</location>
        <topology evidence="2 13">Multi-pass membrane protein</topology>
    </subcellularLocation>
</comment>
<evidence type="ECO:0000256" key="4">
    <source>
        <dbReference type="ARBA" id="ARBA00022475"/>
    </source>
</evidence>
<keyword evidence="5 13" id="KW-0812">Transmembrane</keyword>
<keyword evidence="13" id="KW-0406">Ion transport</keyword>
<name>A0A3E3I1F0_9FIRM</name>
<evidence type="ECO:0000256" key="8">
    <source>
        <dbReference type="ARBA" id="ARBA00023134"/>
    </source>
</evidence>
<evidence type="ECO:0000256" key="10">
    <source>
        <dbReference type="NCBIfam" id="TIGR00437"/>
    </source>
</evidence>
<dbReference type="Pfam" id="PF07664">
    <property type="entry name" value="FeoB_C"/>
    <property type="match status" value="1"/>
</dbReference>
<keyword evidence="6 11" id="KW-0547">Nucleotide-binding</keyword>
<dbReference type="PROSITE" id="PS51711">
    <property type="entry name" value="G_FEOB"/>
    <property type="match status" value="1"/>
</dbReference>
<evidence type="ECO:0000256" key="2">
    <source>
        <dbReference type="ARBA" id="ARBA00004651"/>
    </source>
</evidence>
<dbReference type="Pfam" id="PF02421">
    <property type="entry name" value="FeoB_N"/>
    <property type="match status" value="1"/>
</dbReference>
<feature type="domain" description="FeoB-type G" evidence="14">
    <location>
        <begin position="24"/>
        <end position="186"/>
    </location>
</feature>
<dbReference type="GO" id="GO:0046872">
    <property type="term" value="F:metal ion binding"/>
    <property type="evidence" value="ECO:0007669"/>
    <property type="project" value="UniProtKB-KW"/>
</dbReference>
<dbReference type="InterPro" id="IPR011642">
    <property type="entry name" value="Gate_dom"/>
</dbReference>
<keyword evidence="13" id="KW-0410">Iron transport</keyword>
<dbReference type="InterPro" id="IPR041069">
    <property type="entry name" value="FeoB_Cyto"/>
</dbReference>
<feature type="binding site" evidence="12">
    <location>
        <position position="42"/>
    </location>
    <ligand>
        <name>Mg(2+)</name>
        <dbReference type="ChEBI" id="CHEBI:18420"/>
        <label>2</label>
    </ligand>
</feature>
<dbReference type="InterPro" id="IPR027417">
    <property type="entry name" value="P-loop_NTPase"/>
</dbReference>
<dbReference type="GO" id="GO:0005886">
    <property type="term" value="C:plasma membrane"/>
    <property type="evidence" value="ECO:0007669"/>
    <property type="project" value="UniProtKB-SubCell"/>
</dbReference>
<dbReference type="Gene3D" id="3.40.50.300">
    <property type="entry name" value="P-loop containing nucleotide triphosphate hydrolases"/>
    <property type="match status" value="1"/>
</dbReference>
<keyword evidence="12" id="KW-0479">Metal-binding</keyword>
<dbReference type="AlphaFoldDB" id="A0A3E3I1F0"/>
<dbReference type="PANTHER" id="PTHR43185">
    <property type="entry name" value="FERROUS IRON TRANSPORT PROTEIN B"/>
    <property type="match status" value="1"/>
</dbReference>
<comment type="function">
    <text evidence="1 13">Probable transporter of a GTP-driven Fe(2+) uptake system.</text>
</comment>
<dbReference type="GeneID" id="97988606"/>
<feature type="transmembrane region" description="Helical" evidence="13">
    <location>
        <begin position="594"/>
        <end position="610"/>
    </location>
</feature>
<feature type="transmembrane region" description="Helical" evidence="13">
    <location>
        <begin position="663"/>
        <end position="689"/>
    </location>
</feature>
<accession>A0A3E3I1F0</accession>
<keyword evidence="13" id="KW-0408">Iron</keyword>
<evidence type="ECO:0000256" key="11">
    <source>
        <dbReference type="PIRSR" id="PIRSR603373-1"/>
    </source>
</evidence>
<evidence type="ECO:0000256" key="9">
    <source>
        <dbReference type="ARBA" id="ARBA00023136"/>
    </source>
</evidence>
<dbReference type="InterPro" id="IPR030389">
    <property type="entry name" value="G_FEOB_dom"/>
</dbReference>
<feature type="transmembrane region" description="Helical" evidence="13">
    <location>
        <begin position="701"/>
        <end position="725"/>
    </location>
</feature>
<feature type="transmembrane region" description="Helical" evidence="13">
    <location>
        <begin position="484"/>
        <end position="500"/>
    </location>
</feature>
<dbReference type="Pfam" id="PF17910">
    <property type="entry name" value="FeoB_Cyto"/>
    <property type="match status" value="1"/>
</dbReference>
<proteinExistence type="inferred from homology"/>
<evidence type="ECO:0000256" key="5">
    <source>
        <dbReference type="ARBA" id="ARBA00022692"/>
    </source>
</evidence>
<evidence type="ECO:0000256" key="3">
    <source>
        <dbReference type="ARBA" id="ARBA00022448"/>
    </source>
</evidence>
<keyword evidence="4" id="KW-1003">Cell membrane</keyword>
<feature type="transmembrane region" description="Helical" evidence="13">
    <location>
        <begin position="369"/>
        <end position="387"/>
    </location>
</feature>
<feature type="binding site" evidence="12">
    <location>
        <position position="46"/>
    </location>
    <ligand>
        <name>Mg(2+)</name>
        <dbReference type="ChEBI" id="CHEBI:18420"/>
        <label>2</label>
    </ligand>
</feature>
<keyword evidence="12" id="KW-0460">Magnesium</keyword>
<comment type="caution">
    <text evidence="15">The sequence shown here is derived from an EMBL/GenBank/DDBJ whole genome shotgun (WGS) entry which is preliminary data.</text>
</comment>
<feature type="binding site" evidence="11">
    <location>
        <begin position="137"/>
        <end position="140"/>
    </location>
    <ligand>
        <name>GTP</name>
        <dbReference type="ChEBI" id="CHEBI:37565"/>
        <label>1</label>
    </ligand>
</feature>
<reference evidence="15" key="1">
    <citation type="submission" date="2018-08" db="EMBL/GenBank/DDBJ databases">
        <title>A genome reference for cultivated species of the human gut microbiota.</title>
        <authorList>
            <person name="Zou Y."/>
            <person name="Xue W."/>
            <person name="Luo G."/>
        </authorList>
    </citation>
    <scope>NUCLEOTIDE SEQUENCE [LARGE SCALE GENOMIC DNA]</scope>
    <source>
        <strain evidence="15">TF05-5AC</strain>
    </source>
</reference>
<dbReference type="GO" id="GO:0015093">
    <property type="term" value="F:ferrous iron transmembrane transporter activity"/>
    <property type="evidence" value="ECO:0007669"/>
    <property type="project" value="UniProtKB-UniRule"/>
</dbReference>
<dbReference type="InterPro" id="IPR003373">
    <property type="entry name" value="Fe2_transport_prot-B"/>
</dbReference>
<keyword evidence="3 13" id="KW-0813">Transport</keyword>
<evidence type="ECO:0000256" key="6">
    <source>
        <dbReference type="ARBA" id="ARBA00022741"/>
    </source>
</evidence>
<evidence type="ECO:0000259" key="14">
    <source>
        <dbReference type="PROSITE" id="PS51711"/>
    </source>
</evidence>
<protein>
    <recommendedName>
        <fullName evidence="10 13">Ferrous iron transport protein B</fullName>
    </recommendedName>
</protein>
<keyword evidence="9 13" id="KW-0472">Membrane</keyword>
<keyword evidence="8 11" id="KW-0342">GTP-binding</keyword>
<keyword evidence="7 13" id="KW-1133">Transmembrane helix</keyword>
<dbReference type="GO" id="GO:0005525">
    <property type="term" value="F:GTP binding"/>
    <property type="evidence" value="ECO:0007669"/>
    <property type="project" value="UniProtKB-KW"/>
</dbReference>
<comment type="similarity">
    <text evidence="13">Belongs to the TRAFAC class TrmE-Era-EngA-EngB-Septin-like GTPase superfamily. FeoB GTPase (TC 9.A.8) family.</text>
</comment>
<dbReference type="PANTHER" id="PTHR43185:SF2">
    <property type="entry name" value="FERROUS IRON TRANSPORT PROTEIN B"/>
    <property type="match status" value="1"/>
</dbReference>
<dbReference type="Proteomes" id="UP000260812">
    <property type="component" value="Unassembled WGS sequence"/>
</dbReference>
<evidence type="ECO:0000256" key="7">
    <source>
        <dbReference type="ARBA" id="ARBA00022989"/>
    </source>
</evidence>
<feature type="binding site" evidence="12">
    <location>
        <position position="43"/>
    </location>
    <ligand>
        <name>Mg(2+)</name>
        <dbReference type="ChEBI" id="CHEBI:18420"/>
        <label>2</label>
    </ligand>
</feature>
<feature type="transmembrane region" description="Helical" evidence="13">
    <location>
        <begin position="330"/>
        <end position="348"/>
    </location>
</feature>
<dbReference type="SUPFAM" id="SSF52540">
    <property type="entry name" value="P-loop containing nucleoside triphosphate hydrolases"/>
    <property type="match status" value="1"/>
</dbReference>
<feature type="binding site" evidence="11">
    <location>
        <begin position="77"/>
        <end position="80"/>
    </location>
    <ligand>
        <name>GTP</name>
        <dbReference type="ChEBI" id="CHEBI:37565"/>
        <label>1</label>
    </ligand>
</feature>
<sequence>MKSKAAALTLQQTCLSPAQEKTQQKVIALAGNPNVGKSTIFNALTGMKQHTGNWPGKTVVNARGTCTFHDNTYTLVDIPGCYSLMAHSAEEEVARDFICFGEPDAVIVVCDATCLERNLNLVLQIMEAGRPVLLCVNLLDEARKKKIRLDLSLLSFRLRLPVAGTTARSSRGLDELLDELEQMLFSSPLSGRSSALPEASTPRVVYPEYIEEALSLLVPRLKRICSASGKKLPSARFIGARLLDANESLQASLKNYLGFDPAAIPEISGTLEEIRQMLEDRGISREQLHDDLASAFVRTAERVCKGVVFYPDEDCDKKDRKLDRIFTSRLTGFPIMLLGLLGIFWLTITGANYPSALLSRLLFGLEDRLALLFSLAGVPAVLTDVLLHGVYRVMAWVISVMLPPMAIFFPLFTLLEDFGYLPRVAFNLDRCFQSCSACGKQALTMCMGFGCNAAGVTGCRIIDSPRERLIAIITNNFVPCNGRFPTMLSIITLFLIGGAGGLTGSLLGACILVALIVLGVLMTFLVSRLLSATILKGVPSSFTLEMPPYRRPQILKVIVRSIVDRTLKVLGRAVISAAPAGLLIWVLANVPLSGQTTLLTALTGFLDPFARRLGMDGCILTGFLLGLPANEIVVPIIIMTYMARGSLLEVEGVQLMQLFTANGWTWITAVSTLLFSLMHWPCATTLLTIRKESGSLKWTLLSFLVPTVCGIILCFLFTTAALFLFPA</sequence>
<organism evidence="15 16">
    <name type="scientific">Eisenbergiella massiliensis</name>
    <dbReference type="NCBI Taxonomy" id="1720294"/>
    <lineage>
        <taxon>Bacteria</taxon>
        <taxon>Bacillati</taxon>
        <taxon>Bacillota</taxon>
        <taxon>Clostridia</taxon>
        <taxon>Lachnospirales</taxon>
        <taxon>Lachnospiraceae</taxon>
        <taxon>Eisenbergiella</taxon>
    </lineage>
</organism>
<feature type="transmembrane region" description="Helical" evidence="13">
    <location>
        <begin position="506"/>
        <end position="526"/>
    </location>
</feature>
<gene>
    <name evidence="15" type="primary">feoB</name>
    <name evidence="15" type="ORF">DXC51_17445</name>
</gene>
<feature type="transmembrane region" description="Helical" evidence="13">
    <location>
        <begin position="393"/>
        <end position="415"/>
    </location>
</feature>
<evidence type="ECO:0000313" key="15">
    <source>
        <dbReference type="EMBL" id="RGE58276.1"/>
    </source>
</evidence>
<dbReference type="Pfam" id="PF07670">
    <property type="entry name" value="Gate"/>
    <property type="match status" value="2"/>
</dbReference>
<dbReference type="NCBIfam" id="TIGR00437">
    <property type="entry name" value="feoB"/>
    <property type="match status" value="1"/>
</dbReference>
<dbReference type="CDD" id="cd01879">
    <property type="entry name" value="FeoB"/>
    <property type="match status" value="1"/>
</dbReference>
<feature type="transmembrane region" description="Helical" evidence="13">
    <location>
        <begin position="622"/>
        <end position="643"/>
    </location>
</feature>
<evidence type="ECO:0000256" key="13">
    <source>
        <dbReference type="RuleBase" id="RU362098"/>
    </source>
</evidence>
<evidence type="ECO:0000313" key="16">
    <source>
        <dbReference type="Proteomes" id="UP000260812"/>
    </source>
</evidence>